<accession>A0A6P7SRU2</accession>
<comment type="subcellular location">
    <subcellularLocation>
        <location evidence="1">Membrane</location>
        <topology evidence="1">Multi-pass membrane protein</topology>
    </subcellularLocation>
</comment>
<feature type="domain" description="Potassium channel" evidence="15">
    <location>
        <begin position="168"/>
        <end position="243"/>
    </location>
</feature>
<feature type="transmembrane region" description="Helical" evidence="14">
    <location>
        <begin position="220"/>
        <end position="247"/>
    </location>
</feature>
<evidence type="ECO:0000256" key="7">
    <source>
        <dbReference type="ARBA" id="ARBA00022958"/>
    </source>
</evidence>
<evidence type="ECO:0000256" key="8">
    <source>
        <dbReference type="ARBA" id="ARBA00022989"/>
    </source>
</evidence>
<dbReference type="PRINTS" id="PR01095">
    <property type="entry name" value="TASKCHANNEL"/>
</dbReference>
<keyword evidence="11 13" id="KW-0407">Ion channel</keyword>
<dbReference type="InterPro" id="IPR003092">
    <property type="entry name" value="2pore_dom_K_chnl_TASK"/>
</dbReference>
<dbReference type="Pfam" id="PF07885">
    <property type="entry name" value="Ion_trans_2"/>
    <property type="match status" value="2"/>
</dbReference>
<evidence type="ECO:0000259" key="15">
    <source>
        <dbReference type="Pfam" id="PF07885"/>
    </source>
</evidence>
<keyword evidence="7 12" id="KW-0630">Potassium</keyword>
<evidence type="ECO:0000256" key="2">
    <source>
        <dbReference type="ARBA" id="ARBA00006666"/>
    </source>
</evidence>
<evidence type="ECO:0000313" key="17">
    <source>
        <dbReference type="RefSeq" id="XP_029640964.1"/>
    </source>
</evidence>
<keyword evidence="3 12" id="KW-0813">Transport</keyword>
<evidence type="ECO:0000256" key="3">
    <source>
        <dbReference type="ARBA" id="ARBA00022448"/>
    </source>
</evidence>
<keyword evidence="9 12" id="KW-0406">Ion transport</keyword>
<dbReference type="KEGG" id="osn:115215802"/>
<organism evidence="16 17">
    <name type="scientific">Octopus sinensis</name>
    <name type="common">East Asian common octopus</name>
    <dbReference type="NCBI Taxonomy" id="2607531"/>
    <lineage>
        <taxon>Eukaryota</taxon>
        <taxon>Metazoa</taxon>
        <taxon>Spiralia</taxon>
        <taxon>Lophotrochozoa</taxon>
        <taxon>Mollusca</taxon>
        <taxon>Cephalopoda</taxon>
        <taxon>Coleoidea</taxon>
        <taxon>Octopodiformes</taxon>
        <taxon>Octopoda</taxon>
        <taxon>Incirrata</taxon>
        <taxon>Octopodidae</taxon>
        <taxon>Octopus</taxon>
    </lineage>
</organism>
<dbReference type="PRINTS" id="PR01333">
    <property type="entry name" value="2POREKCHANEL"/>
</dbReference>
<dbReference type="PANTHER" id="PTHR11003">
    <property type="entry name" value="POTASSIUM CHANNEL, SUBFAMILY K"/>
    <property type="match status" value="1"/>
</dbReference>
<evidence type="ECO:0000256" key="11">
    <source>
        <dbReference type="ARBA" id="ARBA00023303"/>
    </source>
</evidence>
<evidence type="ECO:0000256" key="14">
    <source>
        <dbReference type="SAM" id="Phobius"/>
    </source>
</evidence>
<evidence type="ECO:0000256" key="1">
    <source>
        <dbReference type="ARBA" id="ARBA00004141"/>
    </source>
</evidence>
<evidence type="ECO:0000313" key="16">
    <source>
        <dbReference type="Proteomes" id="UP000515154"/>
    </source>
</evidence>
<keyword evidence="6 12" id="KW-0631">Potassium channel</keyword>
<feature type="transmembrane region" description="Helical" evidence="14">
    <location>
        <begin position="108"/>
        <end position="128"/>
    </location>
</feature>
<feature type="transmembrane region" description="Helical" evidence="14">
    <location>
        <begin position="76"/>
        <end position="96"/>
    </location>
</feature>
<keyword evidence="4 12" id="KW-0633">Potassium transport</keyword>
<gene>
    <name evidence="17" type="primary">LOC115215802</name>
</gene>
<comment type="similarity">
    <text evidence="2 13">Belongs to the two pore domain potassium channel (TC 1.A.1.8) family.</text>
</comment>
<evidence type="ECO:0000256" key="6">
    <source>
        <dbReference type="ARBA" id="ARBA00022826"/>
    </source>
</evidence>
<evidence type="ECO:0000256" key="13">
    <source>
        <dbReference type="RuleBase" id="RU003857"/>
    </source>
</evidence>
<keyword evidence="10 12" id="KW-0472">Membrane</keyword>
<dbReference type="PANTHER" id="PTHR11003:SF291">
    <property type="entry name" value="IP11374P"/>
    <property type="match status" value="1"/>
</dbReference>
<evidence type="ECO:0000256" key="9">
    <source>
        <dbReference type="ARBA" id="ARBA00023065"/>
    </source>
</evidence>
<keyword evidence="8 14" id="KW-1133">Transmembrane helix</keyword>
<keyword evidence="5 13" id="KW-0812">Transmembrane</keyword>
<dbReference type="GO" id="GO:0030322">
    <property type="term" value="P:stabilization of membrane potential"/>
    <property type="evidence" value="ECO:0007669"/>
    <property type="project" value="TreeGrafter"/>
</dbReference>
<dbReference type="PIRSF" id="PIRSF038061">
    <property type="entry name" value="K_channel_subfamily_K_type"/>
    <property type="match status" value="1"/>
</dbReference>
<dbReference type="GO" id="GO:0005886">
    <property type="term" value="C:plasma membrane"/>
    <property type="evidence" value="ECO:0007669"/>
    <property type="project" value="TreeGrafter"/>
</dbReference>
<feature type="transmembrane region" description="Helical" evidence="14">
    <location>
        <begin position="159"/>
        <end position="178"/>
    </location>
</feature>
<feature type="domain" description="Potassium channel" evidence="15">
    <location>
        <begin position="77"/>
        <end position="132"/>
    </location>
</feature>
<protein>
    <submittedName>
        <fullName evidence="17">Two pore potassium channel protein sup-9-like</fullName>
    </submittedName>
</protein>
<proteinExistence type="inferred from homology"/>
<dbReference type="InterPro" id="IPR013099">
    <property type="entry name" value="K_chnl_dom"/>
</dbReference>
<evidence type="ECO:0000256" key="5">
    <source>
        <dbReference type="ARBA" id="ARBA00022692"/>
    </source>
</evidence>
<dbReference type="SUPFAM" id="SSF81324">
    <property type="entry name" value="Voltage-gated potassium channels"/>
    <property type="match status" value="2"/>
</dbReference>
<keyword evidence="16" id="KW-1185">Reference proteome</keyword>
<sequence>MKKQNVRTLSLIVCTFTYLLVGAAVFDALESEYENEMKRKLQSEESRLLHKYNISSEDFRVLTRNVIKSVPLKAGIQWKFAGAFYFATTVITTIGYGHSTPQTVGGKIFCMFYALVGIPLCIIMFQSVGERLNTFVTFLLKQMKKCFKMKNADVSQTNLILVAMNLSVIVLTTGAAAFSYYESWEYINSFYYCFITLTTIGFGDFVALQKRSALQNQPQYVIFSLIFILFGLAVISAAMNLLVLRFLTMNTEDERREELEAAVAAQGAVRLDGDIITANGSVVSGAQESPELNDLTSVCSCSCYNLRGHKEKPRYKVTRAPGRISHLLPMQSVTNRSRENSHTDIEDTNSFLQHHFLHRKRASI</sequence>
<dbReference type="RefSeq" id="XP_029640964.1">
    <property type="nucleotide sequence ID" value="XM_029785104.2"/>
</dbReference>
<dbReference type="GO" id="GO:0015271">
    <property type="term" value="F:outward rectifier potassium channel activity"/>
    <property type="evidence" value="ECO:0007669"/>
    <property type="project" value="TreeGrafter"/>
</dbReference>
<dbReference type="GO" id="GO:0022841">
    <property type="term" value="F:potassium ion leak channel activity"/>
    <property type="evidence" value="ECO:0007669"/>
    <property type="project" value="TreeGrafter"/>
</dbReference>
<dbReference type="AlphaFoldDB" id="A0A6P7SRU2"/>
<name>A0A6P7SRU2_9MOLL</name>
<dbReference type="Gene3D" id="1.10.287.70">
    <property type="match status" value="1"/>
</dbReference>
<evidence type="ECO:0000256" key="10">
    <source>
        <dbReference type="ARBA" id="ARBA00023136"/>
    </source>
</evidence>
<dbReference type="FunFam" id="1.10.287.70:FF:000090">
    <property type="entry name" value="two pore potassium channel protein sup-9"/>
    <property type="match status" value="1"/>
</dbReference>
<dbReference type="InterPro" id="IPR003280">
    <property type="entry name" value="2pore_dom_K_chnl"/>
</dbReference>
<dbReference type="Proteomes" id="UP000515154">
    <property type="component" value="Linkage group LG9"/>
</dbReference>
<reference evidence="17" key="1">
    <citation type="submission" date="2025-08" db="UniProtKB">
        <authorList>
            <consortium name="RefSeq"/>
        </authorList>
    </citation>
    <scope>IDENTIFICATION</scope>
</reference>
<feature type="transmembrane region" description="Helical" evidence="14">
    <location>
        <begin position="190"/>
        <end position="208"/>
    </location>
</feature>
<evidence type="ECO:0000256" key="12">
    <source>
        <dbReference type="PIRNR" id="PIRNR038061"/>
    </source>
</evidence>
<evidence type="ECO:0000256" key="4">
    <source>
        <dbReference type="ARBA" id="ARBA00022538"/>
    </source>
</evidence>